<keyword evidence="8" id="KW-1015">Disulfide bond</keyword>
<dbReference type="InterPro" id="IPR000719">
    <property type="entry name" value="Prot_kinase_dom"/>
</dbReference>
<dbReference type="PROSITE" id="PS50927">
    <property type="entry name" value="BULB_LECTIN"/>
    <property type="match status" value="1"/>
</dbReference>
<evidence type="ECO:0000256" key="7">
    <source>
        <dbReference type="ARBA" id="ARBA00022840"/>
    </source>
</evidence>
<dbReference type="EMBL" id="OIVN01002166">
    <property type="protein sequence ID" value="SPD01162.1"/>
    <property type="molecule type" value="Genomic_DNA"/>
</dbReference>
<dbReference type="InterPro" id="IPR036426">
    <property type="entry name" value="Bulb-type_lectin_dom_sf"/>
</dbReference>
<dbReference type="InterPro" id="IPR011009">
    <property type="entry name" value="Kinase-like_dom_sf"/>
</dbReference>
<dbReference type="InterPro" id="IPR001245">
    <property type="entry name" value="Ser-Thr/Tyr_kinase_cat_dom"/>
</dbReference>
<evidence type="ECO:0000256" key="1">
    <source>
        <dbReference type="ARBA" id="ARBA00022527"/>
    </source>
</evidence>
<dbReference type="Pfam" id="PF00078">
    <property type="entry name" value="RVT_1"/>
    <property type="match status" value="1"/>
</dbReference>
<dbReference type="PROSITE" id="PS00107">
    <property type="entry name" value="PROTEIN_KINASE_ATP"/>
    <property type="match status" value="1"/>
</dbReference>
<dbReference type="InterPro" id="IPR000477">
    <property type="entry name" value="RT_dom"/>
</dbReference>
<keyword evidence="5 10" id="KW-0547">Nucleotide-binding</keyword>
<protein>
    <recommendedName>
        <fullName evidence="15">Protein kinase domain-containing protein</fullName>
    </recommendedName>
</protein>
<dbReference type="Gene3D" id="3.30.200.20">
    <property type="entry name" value="Phosphorylase Kinase, domain 1"/>
    <property type="match status" value="1"/>
</dbReference>
<dbReference type="Gene3D" id="1.10.510.10">
    <property type="entry name" value="Transferase(Phosphotransferase) domain 1"/>
    <property type="match status" value="1"/>
</dbReference>
<dbReference type="GO" id="GO:0048544">
    <property type="term" value="P:recognition of pollen"/>
    <property type="evidence" value="ECO:0007669"/>
    <property type="project" value="InterPro"/>
</dbReference>
<feature type="domain" description="Reverse transcriptase" evidence="12">
    <location>
        <begin position="1"/>
        <end position="248"/>
    </location>
</feature>
<evidence type="ECO:0000256" key="2">
    <source>
        <dbReference type="ARBA" id="ARBA00022536"/>
    </source>
</evidence>
<dbReference type="Pfam" id="PF07714">
    <property type="entry name" value="PK_Tyr_Ser-Thr"/>
    <property type="match status" value="1"/>
</dbReference>
<evidence type="ECO:0000313" key="14">
    <source>
        <dbReference type="EMBL" id="SPD01162.1"/>
    </source>
</evidence>
<keyword evidence="6" id="KW-0418">Kinase</keyword>
<dbReference type="SUPFAM" id="SSF51110">
    <property type="entry name" value="alpha-D-mannose-specific plant lectins"/>
    <property type="match status" value="1"/>
</dbReference>
<reference evidence="14" key="1">
    <citation type="submission" date="2018-02" db="EMBL/GenBank/DDBJ databases">
        <authorList>
            <person name="Cohen D.B."/>
            <person name="Kent A.D."/>
        </authorList>
    </citation>
    <scope>NUCLEOTIDE SEQUENCE</scope>
</reference>
<dbReference type="PROSITE" id="PS50011">
    <property type="entry name" value="PROTEIN_KINASE_DOM"/>
    <property type="match status" value="1"/>
</dbReference>
<evidence type="ECO:0000256" key="4">
    <source>
        <dbReference type="ARBA" id="ARBA00022729"/>
    </source>
</evidence>
<gene>
    <name evidence="14" type="ORF">FSB_LOCUS29044</name>
</gene>
<organism evidence="14">
    <name type="scientific">Fagus sylvatica</name>
    <name type="common">Beechnut</name>
    <dbReference type="NCBI Taxonomy" id="28930"/>
    <lineage>
        <taxon>Eukaryota</taxon>
        <taxon>Viridiplantae</taxon>
        <taxon>Streptophyta</taxon>
        <taxon>Embryophyta</taxon>
        <taxon>Tracheophyta</taxon>
        <taxon>Spermatophyta</taxon>
        <taxon>Magnoliopsida</taxon>
        <taxon>eudicotyledons</taxon>
        <taxon>Gunneridae</taxon>
        <taxon>Pentapetalae</taxon>
        <taxon>rosids</taxon>
        <taxon>fabids</taxon>
        <taxon>Fagales</taxon>
        <taxon>Fagaceae</taxon>
        <taxon>Fagus</taxon>
    </lineage>
</organism>
<feature type="domain" description="Bulb-type lectin" evidence="13">
    <location>
        <begin position="712"/>
        <end position="828"/>
    </location>
</feature>
<keyword evidence="9" id="KW-0325">Glycoprotein</keyword>
<dbReference type="Pfam" id="PF13966">
    <property type="entry name" value="zf-RVT"/>
    <property type="match status" value="1"/>
</dbReference>
<evidence type="ECO:0000256" key="6">
    <source>
        <dbReference type="ARBA" id="ARBA00022777"/>
    </source>
</evidence>
<name>A0A2N9GNH7_FAGSY</name>
<dbReference type="InterPro" id="IPR001480">
    <property type="entry name" value="Bulb-type_lectin_dom"/>
</dbReference>
<keyword evidence="2" id="KW-0245">EGF-like domain</keyword>
<dbReference type="SMART" id="SM00220">
    <property type="entry name" value="S_TKc"/>
    <property type="match status" value="1"/>
</dbReference>
<dbReference type="Gene3D" id="2.90.10.30">
    <property type="match status" value="1"/>
</dbReference>
<keyword evidence="4" id="KW-0732">Signal</keyword>
<dbReference type="InterPro" id="IPR051343">
    <property type="entry name" value="G-type_lectin_kinases/EP1-like"/>
</dbReference>
<sequence length="1319" mass="148563">MNSWLSQNELMWRQKSRETWLKDGDRKFQEMFTAEEIGSNELEDIIASSITIEENSLLCQVPTPTEIKNVLFGMQSLKSPGPDGLPLLFYKKYWKVVGHSVIKAVHNFFISVNGGITKKFLPSRGLRQGDPLSPYLFILGQEVLSRLIEREFQRGSISGVKMNVNGPAFTHVMYADDIMLFAKANSREVRILDKCMVTYCEWSGQSINRNKSGLICSKLVPREKKRELKFILAMKKVQENANYLGDPLFHSSSRIKDFRFLQEKLEARLLGWRCKTLSWAGRATLIKSVAMALPVYTFSSSDVPNTICDKLDASIRRFWWNPNRESGKFLAWKAWDGLCVPKALGGLGFWCAKQFNAALLAKLTWMIVSGRESPCMNALRSKYKVVEDWINREPLKNSSHTWRAIERLKPIIRKGACFIIGDAWRIGVLEEMFDQVSVSAIMRISLPLVPRPDELAWVADSKGVFSVKSVLLLLQNHTWPAAPDPIWKKLWKCRMHERLRTLVWRIGSGVLPTNLNFFTRMAKGDPCCPLCKVEVESVAHLFFKCSETKMFWFGTCWGIRPDMFVVNEDIDVVKLVVDPPIPFSVSGMVKQNLELAAVQIALTLEAIWKFRNQLVHQSKLENPFVSIKALECRIMEHVQCVWSETNLVNTKALNWCPPPCLIVKAWVKQVNTVDPLVAEATAILWVVQIAKVENWDAVCFESDSKLVVECLQSLVSFWSIAGICENVKYLAADFRPQLMPDHCPRTFTSPSSTPGSNAIIWTANRNAPMSNSDKLSLTVNGLTVTNQAGKELWSTPPLNSEVAAMQLSETGNLVLVDVRNVTLWESFDYPTDTIVMGQHISAGKSLESSVTDEDLSVGDYRLEVTDMDVVLQWNRMSYWKLSMDPKAFKNSNEAVSLMVMNDTGLYLLGSDGSTVVIHVVLSDPLGFRIGKLGPDGRFSISNFMTINHKWVLEIAEPFENCDIPFICREIGLCTRKPLGGTCSCPPGFQLEMISIPGLPRRFAYEELVAATENFKTHIGSGGFGTVYKGTLTDQTVVAVKKITNLGVQGNREFCTEISIIGNIHHVNLVRLKEWQERVEIALGTARGLAYLHSGCEQRIIHCDVKPENILLHDNLQVKISDFGISKLLSREQSTFFTALRGTRGYLAPEWLTGSPISDKADVYSYGMVLLEIVTGRKNCSLQTHSHITESNNSEGNGLSSYSSGSELRLIYFPLIALQMHERRRYMEVADPRLEGGVTSEEVEKLVRIALCCVHQDPALRPTMANIVGMLEGGLPLSESRVESLNFLQAYGQRFTETLRMQGSNEQNELGLKSTYECYF</sequence>
<dbReference type="PANTHER" id="PTHR47976:SF60">
    <property type="entry name" value="RECEPTOR-LIKE SERINE_THREONINE-PROTEIN KINASE"/>
    <property type="match status" value="1"/>
</dbReference>
<evidence type="ECO:0000259" key="12">
    <source>
        <dbReference type="PROSITE" id="PS50878"/>
    </source>
</evidence>
<dbReference type="GO" id="GO:0004672">
    <property type="term" value="F:protein kinase activity"/>
    <property type="evidence" value="ECO:0007669"/>
    <property type="project" value="InterPro"/>
</dbReference>
<proteinExistence type="predicted"/>
<dbReference type="PROSITE" id="PS00108">
    <property type="entry name" value="PROTEIN_KINASE_ST"/>
    <property type="match status" value="1"/>
</dbReference>
<evidence type="ECO:0000259" key="11">
    <source>
        <dbReference type="PROSITE" id="PS50011"/>
    </source>
</evidence>
<dbReference type="InterPro" id="IPR000858">
    <property type="entry name" value="S_locus_glycoprot_dom"/>
</dbReference>
<evidence type="ECO:0008006" key="15">
    <source>
        <dbReference type="Google" id="ProtNLM"/>
    </source>
</evidence>
<feature type="binding site" evidence="10">
    <location>
        <position position="1041"/>
    </location>
    <ligand>
        <name>ATP</name>
        <dbReference type="ChEBI" id="CHEBI:30616"/>
    </ligand>
</feature>
<evidence type="ECO:0000256" key="9">
    <source>
        <dbReference type="ARBA" id="ARBA00023180"/>
    </source>
</evidence>
<dbReference type="CDD" id="cd00028">
    <property type="entry name" value="B_lectin"/>
    <property type="match status" value="1"/>
</dbReference>
<dbReference type="SMART" id="SM00108">
    <property type="entry name" value="B_lectin"/>
    <property type="match status" value="1"/>
</dbReference>
<dbReference type="InterPro" id="IPR008271">
    <property type="entry name" value="Ser/Thr_kinase_AS"/>
</dbReference>
<dbReference type="SUPFAM" id="SSF56112">
    <property type="entry name" value="Protein kinase-like (PK-like)"/>
    <property type="match status" value="1"/>
</dbReference>
<dbReference type="InterPro" id="IPR017441">
    <property type="entry name" value="Protein_kinase_ATP_BS"/>
</dbReference>
<feature type="domain" description="Protein kinase" evidence="11">
    <location>
        <begin position="1012"/>
        <end position="1274"/>
    </location>
</feature>
<dbReference type="InterPro" id="IPR026960">
    <property type="entry name" value="RVT-Znf"/>
</dbReference>
<dbReference type="CDD" id="cd00053">
    <property type="entry name" value="EGF"/>
    <property type="match status" value="1"/>
</dbReference>
<dbReference type="PANTHER" id="PTHR47976">
    <property type="entry name" value="G-TYPE LECTIN S-RECEPTOR-LIKE SERINE/THREONINE-PROTEIN KINASE SD2-5"/>
    <property type="match status" value="1"/>
</dbReference>
<dbReference type="Pfam" id="PF01453">
    <property type="entry name" value="B_lectin"/>
    <property type="match status" value="1"/>
</dbReference>
<dbReference type="Pfam" id="PF00069">
    <property type="entry name" value="Pkinase"/>
    <property type="match status" value="1"/>
</dbReference>
<evidence type="ECO:0000256" key="8">
    <source>
        <dbReference type="ARBA" id="ARBA00023157"/>
    </source>
</evidence>
<dbReference type="Pfam" id="PF00954">
    <property type="entry name" value="S_locus_glycop"/>
    <property type="match status" value="1"/>
</dbReference>
<dbReference type="GO" id="GO:0005524">
    <property type="term" value="F:ATP binding"/>
    <property type="evidence" value="ECO:0007669"/>
    <property type="project" value="UniProtKB-UniRule"/>
</dbReference>
<keyword evidence="1" id="KW-0723">Serine/threonine-protein kinase</keyword>
<evidence type="ECO:0000256" key="5">
    <source>
        <dbReference type="ARBA" id="ARBA00022741"/>
    </source>
</evidence>
<dbReference type="FunFam" id="1.10.510.10:FF:000621">
    <property type="entry name" value="Serine/threonine-protein kinase"/>
    <property type="match status" value="1"/>
</dbReference>
<dbReference type="PROSITE" id="PS50878">
    <property type="entry name" value="RT_POL"/>
    <property type="match status" value="1"/>
</dbReference>
<accession>A0A2N9GNH7</accession>
<evidence type="ECO:0000259" key="13">
    <source>
        <dbReference type="PROSITE" id="PS50927"/>
    </source>
</evidence>
<evidence type="ECO:0000256" key="10">
    <source>
        <dbReference type="PROSITE-ProRule" id="PRU10141"/>
    </source>
</evidence>
<keyword evidence="3" id="KW-0808">Transferase</keyword>
<keyword evidence="7 10" id="KW-0067">ATP-binding</keyword>
<evidence type="ECO:0000256" key="3">
    <source>
        <dbReference type="ARBA" id="ARBA00022679"/>
    </source>
</evidence>